<evidence type="ECO:0000313" key="1">
    <source>
        <dbReference type="EMBL" id="JAP91499.1"/>
    </source>
</evidence>
<dbReference type="EMBL" id="GDID01005107">
    <property type="protein sequence ID" value="JAP91499.1"/>
    <property type="molecule type" value="Transcribed_RNA"/>
</dbReference>
<organism evidence="1">
    <name type="scientific">Trepomonas sp. PC1</name>
    <dbReference type="NCBI Taxonomy" id="1076344"/>
    <lineage>
        <taxon>Eukaryota</taxon>
        <taxon>Metamonada</taxon>
        <taxon>Diplomonadida</taxon>
        <taxon>Hexamitidae</taxon>
        <taxon>Hexamitinae</taxon>
        <taxon>Trepomonas</taxon>
    </lineage>
</organism>
<accession>A0A146K7N0</accession>
<dbReference type="InterPro" id="IPR036770">
    <property type="entry name" value="Ankyrin_rpt-contain_sf"/>
</dbReference>
<dbReference type="AlphaFoldDB" id="A0A146K7N0"/>
<sequence>FDACLDGNILKIKQMYSQCVGTRDNRKSQGRICKGFTGLLYAVVSNHADVAMLLYQEELGYVTDTEVFLELSIPGSVYPIPLGTTALALAVYRNRFDVFHRIYEVIVDDDRFNGILCVVDVNKDSLLNVIIFSGSQEAYDQLINCGRAIVDIGCQAKTTVGPLTNSILLERLPFVLYLMGCCKDLQISSVFQGDFQKNTKKIQAWQKEETKDFKSKQQIIQLINDFQQQKYPRAPAWLLREMGQADLFDFNERKPVKQRAKQHGEQIQVLNVKLQVTNAPREIDIEEVIRVSKSQRINTEEKISSNNSRDLNVVDLDDVTEPLQPAKQTPKKIIINKTKSVNSSQILKQVEPKFDDEDKIDL</sequence>
<dbReference type="SUPFAM" id="SSF48403">
    <property type="entry name" value="Ankyrin repeat"/>
    <property type="match status" value="1"/>
</dbReference>
<reference evidence="1" key="1">
    <citation type="submission" date="2015-07" db="EMBL/GenBank/DDBJ databases">
        <title>Adaptation to a free-living lifestyle via gene acquisitions in the diplomonad Trepomonas sp. PC1.</title>
        <authorList>
            <person name="Xu F."/>
            <person name="Jerlstrom-Hultqvist J."/>
            <person name="Kolisko M."/>
            <person name="Simpson A.G.B."/>
            <person name="Roger A.J."/>
            <person name="Svard S.G."/>
            <person name="Andersson J.O."/>
        </authorList>
    </citation>
    <scope>NUCLEOTIDE SEQUENCE</scope>
    <source>
        <strain evidence="1">PC1</strain>
    </source>
</reference>
<feature type="non-terminal residue" evidence="1">
    <location>
        <position position="1"/>
    </location>
</feature>
<proteinExistence type="predicted"/>
<name>A0A146K7N0_9EUKA</name>
<protein>
    <submittedName>
        <fullName evidence="1">Uncharacterized protein</fullName>
    </submittedName>
</protein>
<gene>
    <name evidence="1" type="ORF">TPC1_16875</name>
</gene>